<protein>
    <submittedName>
        <fullName evidence="1">Type I restriction-modification system, restriction subunit R</fullName>
        <ecNumber evidence="1">3.1.21.3</ecNumber>
    </submittedName>
</protein>
<dbReference type="EC" id="3.1.21.3" evidence="1"/>
<proteinExistence type="predicted"/>
<evidence type="ECO:0000313" key="1">
    <source>
        <dbReference type="EMBL" id="CDL30341.1"/>
    </source>
</evidence>
<evidence type="ECO:0000313" key="2">
    <source>
        <dbReference type="Proteomes" id="UP000019199"/>
    </source>
</evidence>
<dbReference type="GO" id="GO:0009035">
    <property type="term" value="F:type I site-specific deoxyribonuclease activity"/>
    <property type="evidence" value="ECO:0007669"/>
    <property type="project" value="UniProtKB-EC"/>
</dbReference>
<organism evidence="1 2">
    <name type="scientific">Escherichia coli ISC7</name>
    <dbReference type="NCBI Taxonomy" id="1432555"/>
    <lineage>
        <taxon>Bacteria</taxon>
        <taxon>Pseudomonadati</taxon>
        <taxon>Pseudomonadota</taxon>
        <taxon>Gammaproteobacteria</taxon>
        <taxon>Enterobacterales</taxon>
        <taxon>Enterobacteriaceae</taxon>
        <taxon>Escherichia</taxon>
    </lineage>
</organism>
<accession>W1F7L4</accession>
<reference evidence="1 2" key="1">
    <citation type="submission" date="2013-10" db="EMBL/GenBank/DDBJ databases">
        <title>Antibiotic resistance diversity of beta-lactamase producers in the General Hospital Vienna.</title>
        <authorList>
            <person name="Barisic I."/>
            <person name="Mitteregger D."/>
            <person name="Hirschl A.M."/>
            <person name="Noehammer C."/>
            <person name="Wiesinger-Mayr H."/>
        </authorList>
    </citation>
    <scope>NUCLEOTIDE SEQUENCE [LARGE SCALE GENOMIC DNA]</scope>
    <source>
        <strain evidence="1 2">ISC7</strain>
    </source>
</reference>
<comment type="caution">
    <text evidence="1">The sequence shown here is derived from an EMBL/GenBank/DDBJ whole genome shotgun (WGS) entry which is preliminary data.</text>
</comment>
<sequence>MSTTENQIEQDLIARLTELKYTLRPDIRDRASLEKKL</sequence>
<dbReference type="AlphaFoldDB" id="W1F7L4"/>
<dbReference type="EMBL" id="CBWN010000189">
    <property type="protein sequence ID" value="CDL30341.1"/>
    <property type="molecule type" value="Genomic_DNA"/>
</dbReference>
<keyword evidence="1" id="KW-0378">Hydrolase</keyword>
<name>W1F7L4_ECOLX</name>
<dbReference type="Proteomes" id="UP000019199">
    <property type="component" value="Unassembled WGS sequence"/>
</dbReference>